<sequence>MNNFLRQWGEAAYTSTGFFWMALWAFILGYIISSMIQIFVTEKRMQETMGENEGKSVLLGTFFGFISSSCSFAALASAKSIFKKGASFVSSIAFLLASTNLVIELGIIISIFLGWQFVVGEYVGGLLLILICWILIRVINPKKLIEKARKNLEGQDDDEMDDSKDWKKQIRNEESWARVAKKYKMEWQMVWKDVTVGFTIAGIVAAFVPDSFFQTLFINSGQGKTDFTFLEILEHIVVGPVAAFLTFIGSMGNIPLAALLFGKGVSFAGVMAFIFSDLVVFPVLRINAKYYGWKMSFFILFLLFAALIGTSLALHYGFDLIGMLPDPSQVKIQDKKHFKIDYTFFLNLAFLAVSGYLIYLGFYKKKDVEHSMSEMAPKSPVLEKVLKYAAFVCYIWLTGGLIIKFLN</sequence>
<evidence type="ECO:0000256" key="3">
    <source>
        <dbReference type="ARBA" id="ARBA00022475"/>
    </source>
</evidence>
<keyword evidence="3" id="KW-1003">Cell membrane</keyword>
<protein>
    <submittedName>
        <fullName evidence="8">Probable integral membrane protein</fullName>
    </submittedName>
</protein>
<evidence type="ECO:0000313" key="9">
    <source>
        <dbReference type="Proteomes" id="UP000029221"/>
    </source>
</evidence>
<name>A0A090QMA6_9FLAO</name>
<dbReference type="RefSeq" id="WP_042278465.1">
    <property type="nucleotide sequence ID" value="NZ_BBML01000003.1"/>
</dbReference>
<feature type="transmembrane region" description="Helical" evidence="7">
    <location>
        <begin position="88"/>
        <end position="116"/>
    </location>
</feature>
<comment type="caution">
    <text evidence="8">The sequence shown here is derived from an EMBL/GenBank/DDBJ whole genome shotgun (WGS) entry which is preliminary data.</text>
</comment>
<dbReference type="InterPro" id="IPR005524">
    <property type="entry name" value="DUF318"/>
</dbReference>
<evidence type="ECO:0000256" key="7">
    <source>
        <dbReference type="SAM" id="Phobius"/>
    </source>
</evidence>
<feature type="transmembrane region" description="Helical" evidence="7">
    <location>
        <begin position="228"/>
        <end position="248"/>
    </location>
</feature>
<proteinExistence type="inferred from homology"/>
<feature type="transmembrane region" description="Helical" evidence="7">
    <location>
        <begin position="122"/>
        <end position="140"/>
    </location>
</feature>
<feature type="transmembrane region" description="Helical" evidence="7">
    <location>
        <begin position="260"/>
        <end position="284"/>
    </location>
</feature>
<dbReference type="InterPro" id="IPR053166">
    <property type="entry name" value="UPF0718_permease"/>
</dbReference>
<dbReference type="PANTHER" id="PTHR42775:SF1">
    <property type="entry name" value="PERMEASE RV2963-RELATED"/>
    <property type="match status" value="1"/>
</dbReference>
<dbReference type="eggNOG" id="COG0701">
    <property type="taxonomic scope" value="Bacteria"/>
</dbReference>
<dbReference type="EMBL" id="BBML01000003">
    <property type="protein sequence ID" value="GAK96671.1"/>
    <property type="molecule type" value="Genomic_DNA"/>
</dbReference>
<feature type="transmembrane region" description="Helical" evidence="7">
    <location>
        <begin position="56"/>
        <end position="76"/>
    </location>
</feature>
<organism evidence="8 9">
    <name type="scientific">Nonlabens tegetincola</name>
    <dbReference type="NCBI Taxonomy" id="323273"/>
    <lineage>
        <taxon>Bacteria</taxon>
        <taxon>Pseudomonadati</taxon>
        <taxon>Bacteroidota</taxon>
        <taxon>Flavobacteriia</taxon>
        <taxon>Flavobacteriales</taxon>
        <taxon>Flavobacteriaceae</taxon>
        <taxon>Nonlabens</taxon>
    </lineage>
</organism>
<evidence type="ECO:0000256" key="5">
    <source>
        <dbReference type="ARBA" id="ARBA00022989"/>
    </source>
</evidence>
<evidence type="ECO:0000256" key="6">
    <source>
        <dbReference type="ARBA" id="ARBA00023136"/>
    </source>
</evidence>
<evidence type="ECO:0000256" key="4">
    <source>
        <dbReference type="ARBA" id="ARBA00022692"/>
    </source>
</evidence>
<accession>A0A090QMA6</accession>
<evidence type="ECO:0000256" key="2">
    <source>
        <dbReference type="ARBA" id="ARBA00006386"/>
    </source>
</evidence>
<reference evidence="8" key="1">
    <citation type="journal article" date="2014" name="Genome Announc.">
        <title>Draft Genome Sequences of Marine Flavobacterium Nonlabens Strains NR17, NR24, NR27, NR32, NR33, and Ara13.</title>
        <authorList>
            <person name="Nakanishi M."/>
            <person name="Meirelles P."/>
            <person name="Suzuki R."/>
            <person name="Takatani N."/>
            <person name="Mino S."/>
            <person name="Suda W."/>
            <person name="Oshima K."/>
            <person name="Hattori M."/>
            <person name="Ohkuma M."/>
            <person name="Hosokawa M."/>
            <person name="Miyashita K."/>
            <person name="Thompson F.L."/>
            <person name="Niwa A."/>
            <person name="Sawabe T."/>
            <person name="Sawabe T."/>
        </authorList>
    </citation>
    <scope>NUCLEOTIDE SEQUENCE [LARGE SCALE GENOMIC DNA]</scope>
    <source>
        <strain evidence="8">JCM 19294</strain>
    </source>
</reference>
<keyword evidence="9" id="KW-1185">Reference proteome</keyword>
<dbReference type="AlphaFoldDB" id="A0A090QMA6"/>
<dbReference type="STRING" id="319236.BST91_02735"/>
<dbReference type="Proteomes" id="UP000029221">
    <property type="component" value="Unassembled WGS sequence"/>
</dbReference>
<comment type="similarity">
    <text evidence="2">Belongs to the UPF0718 family.</text>
</comment>
<feature type="transmembrane region" description="Helical" evidence="7">
    <location>
        <begin position="12"/>
        <end position="36"/>
    </location>
</feature>
<dbReference type="GO" id="GO:0005886">
    <property type="term" value="C:plasma membrane"/>
    <property type="evidence" value="ECO:0007669"/>
    <property type="project" value="UniProtKB-SubCell"/>
</dbReference>
<gene>
    <name evidence="8" type="ORF">JCM19294_980</name>
</gene>
<dbReference type="Pfam" id="PF03773">
    <property type="entry name" value="ArsP_1"/>
    <property type="match status" value="1"/>
</dbReference>
<feature type="transmembrane region" description="Helical" evidence="7">
    <location>
        <begin position="296"/>
        <end position="321"/>
    </location>
</feature>
<evidence type="ECO:0000313" key="8">
    <source>
        <dbReference type="EMBL" id="GAK96671.1"/>
    </source>
</evidence>
<keyword evidence="6 7" id="KW-0472">Membrane</keyword>
<keyword evidence="5 7" id="KW-1133">Transmembrane helix</keyword>
<evidence type="ECO:0000256" key="1">
    <source>
        <dbReference type="ARBA" id="ARBA00004651"/>
    </source>
</evidence>
<dbReference type="PANTHER" id="PTHR42775">
    <property type="entry name" value="PERMEASE RV2963-RELATED"/>
    <property type="match status" value="1"/>
</dbReference>
<feature type="transmembrane region" description="Helical" evidence="7">
    <location>
        <begin position="342"/>
        <end position="362"/>
    </location>
</feature>
<keyword evidence="4 7" id="KW-0812">Transmembrane</keyword>
<comment type="subcellular location">
    <subcellularLocation>
        <location evidence="1">Cell membrane</location>
        <topology evidence="1">Multi-pass membrane protein</topology>
    </subcellularLocation>
</comment>
<feature type="transmembrane region" description="Helical" evidence="7">
    <location>
        <begin position="190"/>
        <end position="208"/>
    </location>
</feature>
<feature type="transmembrane region" description="Helical" evidence="7">
    <location>
        <begin position="385"/>
        <end position="406"/>
    </location>
</feature>